<gene>
    <name evidence="1" type="ORF">EV182_002248</name>
</gene>
<reference evidence="1" key="1">
    <citation type="submission" date="2022-06" db="EMBL/GenBank/DDBJ databases">
        <title>Phylogenomic reconstructions and comparative analyses of Kickxellomycotina fungi.</title>
        <authorList>
            <person name="Reynolds N.K."/>
            <person name="Stajich J.E."/>
            <person name="Barry K."/>
            <person name="Grigoriev I.V."/>
            <person name="Crous P."/>
            <person name="Smith M.E."/>
        </authorList>
    </citation>
    <scope>NUCLEOTIDE SEQUENCE</scope>
    <source>
        <strain evidence="1">RSA 2271</strain>
    </source>
</reference>
<protein>
    <submittedName>
        <fullName evidence="1">Uncharacterized protein</fullName>
    </submittedName>
</protein>
<evidence type="ECO:0000313" key="1">
    <source>
        <dbReference type="EMBL" id="KAJ1679343.1"/>
    </source>
</evidence>
<dbReference type="Proteomes" id="UP001145114">
    <property type="component" value="Unassembled WGS sequence"/>
</dbReference>
<dbReference type="EMBL" id="JAMZIH010000443">
    <property type="protein sequence ID" value="KAJ1679343.1"/>
    <property type="molecule type" value="Genomic_DNA"/>
</dbReference>
<sequence>MKVASLFVTASLLATTLALPVNNVVEQHDKRLLGGLLGDVQGTQDDNLGGLVGSILHRRLLDLLGGLPLVGGLLGGLSDGTLHKRGPMEEEKGNGTPFDPKLGGRNPIDPRLGGTHRRHDVVDGLVGGLLGDVLGSNGGLLSGLLSGDGLNGLLNSILGLASGAGNPESITNGIGGLLTGLKGKGTQIPVNVDIVAVIRGLPIVGGLLDEVLTTVLGDFNLDVFAFVKLLLSITQPTDPNAPLLEEILGKVRLALLAAVEVHLHAHKTPDGRGLVENIVGNVDADATVVAGANAVV</sequence>
<proteinExistence type="predicted"/>
<accession>A0ACC1HW69</accession>
<name>A0ACC1HW69_9FUNG</name>
<evidence type="ECO:0000313" key="2">
    <source>
        <dbReference type="Proteomes" id="UP001145114"/>
    </source>
</evidence>
<keyword evidence="2" id="KW-1185">Reference proteome</keyword>
<comment type="caution">
    <text evidence="1">The sequence shown here is derived from an EMBL/GenBank/DDBJ whole genome shotgun (WGS) entry which is preliminary data.</text>
</comment>
<organism evidence="1 2">
    <name type="scientific">Spiromyces aspiralis</name>
    <dbReference type="NCBI Taxonomy" id="68401"/>
    <lineage>
        <taxon>Eukaryota</taxon>
        <taxon>Fungi</taxon>
        <taxon>Fungi incertae sedis</taxon>
        <taxon>Zoopagomycota</taxon>
        <taxon>Kickxellomycotina</taxon>
        <taxon>Kickxellomycetes</taxon>
        <taxon>Kickxellales</taxon>
        <taxon>Kickxellaceae</taxon>
        <taxon>Spiromyces</taxon>
    </lineage>
</organism>